<protein>
    <recommendedName>
        <fullName evidence="6">TIR domain-containing protein</fullName>
    </recommendedName>
</protein>
<evidence type="ECO:0000259" key="2">
    <source>
        <dbReference type="PROSITE" id="PS50104"/>
    </source>
</evidence>
<feature type="region of interest" description="Disordered" evidence="1">
    <location>
        <begin position="233"/>
        <end position="333"/>
    </location>
</feature>
<dbReference type="EMBL" id="JAEAOA010001332">
    <property type="protein sequence ID" value="KAK3593350.1"/>
    <property type="molecule type" value="Genomic_DNA"/>
</dbReference>
<proteinExistence type="predicted"/>
<dbReference type="Gene3D" id="3.40.50.10140">
    <property type="entry name" value="Toll/interleukin-1 receptor homology (TIR) domain"/>
    <property type="match status" value="2"/>
</dbReference>
<reference evidence="4" key="3">
    <citation type="submission" date="2023-05" db="EMBL/GenBank/DDBJ databases">
        <authorList>
            <person name="Smith C.H."/>
        </authorList>
    </citation>
    <scope>NUCLEOTIDE SEQUENCE</scope>
    <source>
        <strain evidence="4">CHS0354</strain>
        <tissue evidence="4">Mantle</tissue>
    </source>
</reference>
<feature type="domain" description="TIR" evidence="2">
    <location>
        <begin position="359"/>
        <end position="487"/>
    </location>
</feature>
<dbReference type="InterPro" id="IPR035897">
    <property type="entry name" value="Toll_tir_struct_dom_sf"/>
</dbReference>
<evidence type="ECO:0000313" key="5">
    <source>
        <dbReference type="Proteomes" id="UP001195483"/>
    </source>
</evidence>
<sequence>MDPVIARRVITDLVVVADKTDCPKGYIVIPTKQNLNDTAENETGFEIRSGPKSRSKKKRFICIAYGLEELDEKVLTELKILGTYEKSPASQEYTLLSKTRDTGENVLEDKHLYLRWMKLCGYDWVIDYLMICPSTASQGKRYEGSGQYTRIGSISNNMSLYCKKRFIYPASDAIDWAESFPIPTEEEIASDSPKEETAMENDTLPTETFQTEHSAAFTWKNSTLLPMTTIDKSRPGIVEDSTSGETGCQPSLPSNEVESKWQEIRRMKKKDRRLSESSSDSVMTSCGMKQEGMGRSRRKKNKRKGSEQSSSATEATIYQEKPTEDPDPSISFNMLSVSESPKRVTRRSITEAPPLPRGKTYHVFFSFRNSQNDRDWVRGIIQKLESPPHSYSCCFADRDFIPGETIINNIEMAVKESVRVAVVLTEEYIKSYWCKYETNVIREPGSKACIIPLQLNNCRIPQSLKDLSFIPVSKDNDKWWETLLRSLNGKIPYLPPTKSDHVFLFHGTSEKDVERIENLRTALETCACNFRCISSGRDFICGSTVKDNVHKCVEKAATTVFALSRNFQKEKWLQHWQELSRKGFKLFPLMFDHFDLPKELHDIVMFDATREQNIWLPRLIDNLMK</sequence>
<dbReference type="Pfam" id="PF13676">
    <property type="entry name" value="TIR_2"/>
    <property type="match status" value="1"/>
</dbReference>
<dbReference type="InterPro" id="IPR018798">
    <property type="entry name" value="MVB12A/B"/>
</dbReference>
<dbReference type="PROSITE" id="PS50104">
    <property type="entry name" value="TIR"/>
    <property type="match status" value="1"/>
</dbReference>
<dbReference type="AlphaFoldDB" id="A0AAE0SKS0"/>
<name>A0AAE0SKS0_9BIVA</name>
<dbReference type="SMART" id="SM00255">
    <property type="entry name" value="TIR"/>
    <property type="match status" value="1"/>
</dbReference>
<dbReference type="PANTHER" id="PTHR16253">
    <property type="entry name" value="TETRATRICOPEPTIDE REPEAT PROTEIN 22"/>
    <property type="match status" value="1"/>
</dbReference>
<evidence type="ECO:0000256" key="1">
    <source>
        <dbReference type="SAM" id="MobiDB-lite"/>
    </source>
</evidence>
<evidence type="ECO:0000313" key="4">
    <source>
        <dbReference type="EMBL" id="KAK3593350.1"/>
    </source>
</evidence>
<dbReference type="PANTHER" id="PTHR16253:SF0">
    <property type="entry name" value="TETRATRICOPEPTIDE REPEAT PROTEIN 22"/>
    <property type="match status" value="1"/>
</dbReference>
<dbReference type="InterPro" id="IPR042342">
    <property type="entry name" value="TTC22"/>
</dbReference>
<feature type="domain" description="MABP" evidence="3">
    <location>
        <begin position="7"/>
        <end position="166"/>
    </location>
</feature>
<dbReference type="SUPFAM" id="SSF52200">
    <property type="entry name" value="Toll/Interleukin receptor TIR domain"/>
    <property type="match status" value="2"/>
</dbReference>
<dbReference type="GO" id="GO:0007165">
    <property type="term" value="P:signal transduction"/>
    <property type="evidence" value="ECO:0007669"/>
    <property type="project" value="InterPro"/>
</dbReference>
<feature type="compositionally biased region" description="Polar residues" evidence="1">
    <location>
        <begin position="240"/>
        <end position="256"/>
    </location>
</feature>
<evidence type="ECO:0000259" key="3">
    <source>
        <dbReference type="PROSITE" id="PS51498"/>
    </source>
</evidence>
<dbReference type="InterPro" id="IPR000157">
    <property type="entry name" value="TIR_dom"/>
</dbReference>
<dbReference type="Proteomes" id="UP001195483">
    <property type="component" value="Unassembled WGS sequence"/>
</dbReference>
<gene>
    <name evidence="4" type="ORF">CHS0354_021914</name>
</gene>
<dbReference type="Gene3D" id="2.100.10.50">
    <property type="match status" value="1"/>
</dbReference>
<reference evidence="4" key="1">
    <citation type="journal article" date="2021" name="Genome Biol. Evol.">
        <title>A High-Quality Reference Genome for a Parasitic Bivalve with Doubly Uniparental Inheritance (Bivalvia: Unionida).</title>
        <authorList>
            <person name="Smith C.H."/>
        </authorList>
    </citation>
    <scope>NUCLEOTIDE SEQUENCE</scope>
    <source>
        <strain evidence="4">CHS0354</strain>
    </source>
</reference>
<feature type="compositionally biased region" description="Polar residues" evidence="1">
    <location>
        <begin position="307"/>
        <end position="316"/>
    </location>
</feature>
<dbReference type="InterPro" id="IPR023341">
    <property type="entry name" value="MABP"/>
</dbReference>
<evidence type="ECO:0008006" key="6">
    <source>
        <dbReference type="Google" id="ProtNLM"/>
    </source>
</evidence>
<organism evidence="4 5">
    <name type="scientific">Potamilus streckersoni</name>
    <dbReference type="NCBI Taxonomy" id="2493646"/>
    <lineage>
        <taxon>Eukaryota</taxon>
        <taxon>Metazoa</taxon>
        <taxon>Spiralia</taxon>
        <taxon>Lophotrochozoa</taxon>
        <taxon>Mollusca</taxon>
        <taxon>Bivalvia</taxon>
        <taxon>Autobranchia</taxon>
        <taxon>Heteroconchia</taxon>
        <taxon>Palaeoheterodonta</taxon>
        <taxon>Unionida</taxon>
        <taxon>Unionoidea</taxon>
        <taxon>Unionidae</taxon>
        <taxon>Ambleminae</taxon>
        <taxon>Lampsilini</taxon>
        <taxon>Potamilus</taxon>
    </lineage>
</organism>
<accession>A0AAE0SKS0</accession>
<comment type="caution">
    <text evidence="4">The sequence shown here is derived from an EMBL/GenBank/DDBJ whole genome shotgun (WGS) entry which is preliminary data.</text>
</comment>
<keyword evidence="5" id="KW-1185">Reference proteome</keyword>
<reference evidence="4" key="2">
    <citation type="journal article" date="2021" name="Genome Biol. Evol.">
        <title>Developing a high-quality reference genome for a parasitic bivalve with doubly uniparental inheritance (Bivalvia: Unionida).</title>
        <authorList>
            <person name="Smith C.H."/>
        </authorList>
    </citation>
    <scope>NUCLEOTIDE SEQUENCE</scope>
    <source>
        <strain evidence="4">CHS0354</strain>
        <tissue evidence="4">Mantle</tissue>
    </source>
</reference>
<dbReference type="Pfam" id="PF10240">
    <property type="entry name" value="DUF2464"/>
    <property type="match status" value="1"/>
</dbReference>
<dbReference type="PROSITE" id="PS51498">
    <property type="entry name" value="MABP"/>
    <property type="match status" value="1"/>
</dbReference>
<dbReference type="GO" id="GO:0000813">
    <property type="term" value="C:ESCRT I complex"/>
    <property type="evidence" value="ECO:0007669"/>
    <property type="project" value="InterPro"/>
</dbReference>